<dbReference type="InterPro" id="IPR017978">
    <property type="entry name" value="GPCR_3_C"/>
</dbReference>
<keyword evidence="2 9" id="KW-0812">Transmembrane</keyword>
<evidence type="ECO:0000313" key="16">
    <source>
        <dbReference type="Proteomes" id="UP000663829"/>
    </source>
</evidence>
<dbReference type="Proteomes" id="UP000682733">
    <property type="component" value="Unassembled WGS sequence"/>
</dbReference>
<comment type="caution">
    <text evidence="13">The sequence shown here is derived from an EMBL/GenBank/DDBJ whole genome shotgun (WGS) entry which is preliminary data.</text>
</comment>
<evidence type="ECO:0000256" key="8">
    <source>
        <dbReference type="ARBA" id="ARBA00023224"/>
    </source>
</evidence>
<sequence length="815" mass="92574">MRLYYPQTIFLLLFTIHPIHTFPPSLTLGFLGPMNLPNSNSQTGGRPALFAFKLAIHDINNRSDILPHTKLNFVNNNTNSDIGTGIIDTFWQCVYGNVVGIVGEYTSVMSQSVQYVSRYYKVPQISYGSTSSEFTKFHSTLYPYFLRTTPNQNLESVLLTHLIASQGWKNVALIYTTDSQTFYSVQVFLASTRKLNITVLVSVSFAAGTIDLTEQMKIIKQSKARIILFIGTIIDQQAVINNSLIEELTGVGYQWIGIHASMYKTLYLNSTGEKIQDYYEWTQGFIGLQNFADVNSDIYKEYAHRWATAPYDPEIPTIDSNSISVIANYAYDACFMFAHALHHMIEVLHLNPMETENRELYLAVLKNVSFLGVSGRINVDENGDRQAPFEIVNFQHGQIVHIGTITADGVVNYFSNVKVLYTGGVEEKPLDLPIRPIVKISFSALIGMIGGSVICTLLCFALIVFTFYFNKHPVVKASSPTFLILMLIGVICLATSIIPRTLENYRQSSTLECISELWFANIGYSLIIGTLLLKTYRLSKIFQMSERIVKYYLTDKYLLFILFGLILLSSAMLTGLCFGDPFYLKLSPLDSMSDYQYCTTKYQLTIYVPLILSTRFALLILTTVCAFKIRKISDLFNETRQLVFSVYNLLFLSVTLPVIDLTMGRGKNSTTIIYVRDLTENDPPPPIIEPIPLRSFAVTFAHPLLQVSRHNEPIQCSYFKPIIRHEIALRTAGSEKQQRQEPFLIQHPQVHHLAANTQLKQPNLNEVWNRLMSPPKEKRIVLLEKNIYPHSPLLVTIHPFDNLEDDFEEEITQYT</sequence>
<keyword evidence="7" id="KW-0325">Glycoprotein</keyword>
<protein>
    <recommendedName>
        <fullName evidence="11">G-protein coupled receptors family 3 profile domain-containing protein</fullName>
    </recommendedName>
</protein>
<dbReference type="OrthoDB" id="2158641at2759"/>
<evidence type="ECO:0000256" key="9">
    <source>
        <dbReference type="SAM" id="Phobius"/>
    </source>
</evidence>
<dbReference type="EMBL" id="CAJNOQ010009459">
    <property type="protein sequence ID" value="CAF1225675.1"/>
    <property type="molecule type" value="Genomic_DNA"/>
</dbReference>
<dbReference type="EMBL" id="CAJOBA010004707">
    <property type="protein sequence ID" value="CAF3721233.1"/>
    <property type="molecule type" value="Genomic_DNA"/>
</dbReference>
<accession>A0A814Y7W8</accession>
<organism evidence="13 16">
    <name type="scientific">Didymodactylos carnosus</name>
    <dbReference type="NCBI Taxonomy" id="1234261"/>
    <lineage>
        <taxon>Eukaryota</taxon>
        <taxon>Metazoa</taxon>
        <taxon>Spiralia</taxon>
        <taxon>Gnathifera</taxon>
        <taxon>Rotifera</taxon>
        <taxon>Eurotatoria</taxon>
        <taxon>Bdelloidea</taxon>
        <taxon>Philodinida</taxon>
        <taxon>Philodinidae</taxon>
        <taxon>Didymodactylos</taxon>
    </lineage>
</organism>
<dbReference type="Proteomes" id="UP000663829">
    <property type="component" value="Unassembled WGS sequence"/>
</dbReference>
<dbReference type="Proteomes" id="UP000681722">
    <property type="component" value="Unassembled WGS sequence"/>
</dbReference>
<dbReference type="GO" id="GO:0004965">
    <property type="term" value="F:G protein-coupled GABA receptor activity"/>
    <property type="evidence" value="ECO:0007669"/>
    <property type="project" value="InterPro"/>
</dbReference>
<dbReference type="PRINTS" id="PR01176">
    <property type="entry name" value="GABABRECEPTR"/>
</dbReference>
<dbReference type="GO" id="GO:0038039">
    <property type="term" value="C:G protein-coupled receptor heterodimeric complex"/>
    <property type="evidence" value="ECO:0007669"/>
    <property type="project" value="TreeGrafter"/>
</dbReference>
<dbReference type="Proteomes" id="UP000677228">
    <property type="component" value="Unassembled WGS sequence"/>
</dbReference>
<keyword evidence="8" id="KW-0807">Transducer</keyword>
<feature type="transmembrane region" description="Helical" evidence="9">
    <location>
        <begin position="481"/>
        <end position="498"/>
    </location>
</feature>
<evidence type="ECO:0000313" key="15">
    <source>
        <dbReference type="EMBL" id="CAF3988595.1"/>
    </source>
</evidence>
<dbReference type="InterPro" id="IPR002455">
    <property type="entry name" value="GPCR3_GABA-B"/>
</dbReference>
<dbReference type="PROSITE" id="PS50259">
    <property type="entry name" value="G_PROTEIN_RECEP_F3_4"/>
    <property type="match status" value="1"/>
</dbReference>
<dbReference type="GO" id="GO:0007214">
    <property type="term" value="P:gamma-aminobutyric acid signaling pathway"/>
    <property type="evidence" value="ECO:0007669"/>
    <property type="project" value="TreeGrafter"/>
</dbReference>
<comment type="subcellular location">
    <subcellularLocation>
        <location evidence="1">Membrane</location>
        <topology evidence="1">Multi-pass membrane protein</topology>
    </subcellularLocation>
</comment>
<keyword evidence="3 9" id="KW-1133">Transmembrane helix</keyword>
<feature type="chain" id="PRO_5035603650" description="G-protein coupled receptors family 3 profile domain-containing protein" evidence="10">
    <location>
        <begin position="22"/>
        <end position="815"/>
    </location>
</feature>
<evidence type="ECO:0000313" key="12">
    <source>
        <dbReference type="EMBL" id="CAF0946657.1"/>
    </source>
</evidence>
<evidence type="ECO:0000256" key="2">
    <source>
        <dbReference type="ARBA" id="ARBA00022692"/>
    </source>
</evidence>
<evidence type="ECO:0000256" key="10">
    <source>
        <dbReference type="SAM" id="SignalP"/>
    </source>
</evidence>
<reference evidence="13" key="1">
    <citation type="submission" date="2021-02" db="EMBL/GenBank/DDBJ databases">
        <authorList>
            <person name="Nowell W R."/>
        </authorList>
    </citation>
    <scope>NUCLEOTIDE SEQUENCE</scope>
</reference>
<keyword evidence="5 9" id="KW-0472">Membrane</keyword>
<feature type="transmembrane region" description="Helical" evidence="9">
    <location>
        <begin position="604"/>
        <end position="629"/>
    </location>
</feature>
<dbReference type="PANTHER" id="PTHR10519">
    <property type="entry name" value="GABA-B RECEPTOR"/>
    <property type="match status" value="1"/>
</dbReference>
<evidence type="ECO:0000256" key="1">
    <source>
        <dbReference type="ARBA" id="ARBA00004141"/>
    </source>
</evidence>
<dbReference type="Gene3D" id="3.40.50.2300">
    <property type="match status" value="2"/>
</dbReference>
<dbReference type="InterPro" id="IPR028082">
    <property type="entry name" value="Peripla_BP_I"/>
</dbReference>
<dbReference type="InterPro" id="IPR001828">
    <property type="entry name" value="ANF_lig-bd_rcpt"/>
</dbReference>
<name>A0A814Y7W8_9BILA</name>
<dbReference type="Pfam" id="PF01094">
    <property type="entry name" value="ANF_receptor"/>
    <property type="match status" value="1"/>
</dbReference>
<dbReference type="AlphaFoldDB" id="A0A814Y7W8"/>
<evidence type="ECO:0000256" key="6">
    <source>
        <dbReference type="ARBA" id="ARBA00023170"/>
    </source>
</evidence>
<evidence type="ECO:0000256" key="4">
    <source>
        <dbReference type="ARBA" id="ARBA00023040"/>
    </source>
</evidence>
<evidence type="ECO:0000313" key="14">
    <source>
        <dbReference type="EMBL" id="CAF3721233.1"/>
    </source>
</evidence>
<dbReference type="EMBL" id="CAJNOK010004702">
    <property type="protein sequence ID" value="CAF0946657.1"/>
    <property type="molecule type" value="Genomic_DNA"/>
</dbReference>
<proteinExistence type="predicted"/>
<evidence type="ECO:0000313" key="13">
    <source>
        <dbReference type="EMBL" id="CAF1225675.1"/>
    </source>
</evidence>
<keyword evidence="4" id="KW-0297">G-protein coupled receptor</keyword>
<dbReference type="SUPFAM" id="SSF53822">
    <property type="entry name" value="Periplasmic binding protein-like I"/>
    <property type="match status" value="1"/>
</dbReference>
<evidence type="ECO:0000259" key="11">
    <source>
        <dbReference type="PROSITE" id="PS50259"/>
    </source>
</evidence>
<keyword evidence="6" id="KW-0675">Receptor</keyword>
<evidence type="ECO:0000256" key="3">
    <source>
        <dbReference type="ARBA" id="ARBA00022989"/>
    </source>
</evidence>
<feature type="transmembrane region" description="Helical" evidence="9">
    <location>
        <begin position="641"/>
        <end position="659"/>
    </location>
</feature>
<feature type="transmembrane region" description="Helical" evidence="9">
    <location>
        <begin position="557"/>
        <end position="584"/>
    </location>
</feature>
<keyword evidence="10" id="KW-0732">Signal</keyword>
<gene>
    <name evidence="13" type="ORF">GPM918_LOCUS24914</name>
    <name evidence="12" type="ORF">OVA965_LOCUS11927</name>
    <name evidence="15" type="ORF">SRO942_LOCUS24917</name>
    <name evidence="14" type="ORF">TMI583_LOCUS11931</name>
</gene>
<feature type="signal peptide" evidence="10">
    <location>
        <begin position="1"/>
        <end position="21"/>
    </location>
</feature>
<feature type="transmembrane region" description="Helical" evidence="9">
    <location>
        <begin position="518"/>
        <end position="536"/>
    </location>
</feature>
<feature type="transmembrane region" description="Helical" evidence="9">
    <location>
        <begin position="442"/>
        <end position="469"/>
    </location>
</feature>
<dbReference type="EMBL" id="CAJOBC010009462">
    <property type="protein sequence ID" value="CAF3988595.1"/>
    <property type="molecule type" value="Genomic_DNA"/>
</dbReference>
<feature type="domain" description="G-protein coupled receptors family 3 profile" evidence="11">
    <location>
        <begin position="452"/>
        <end position="664"/>
    </location>
</feature>
<evidence type="ECO:0000256" key="5">
    <source>
        <dbReference type="ARBA" id="ARBA00023136"/>
    </source>
</evidence>
<dbReference type="Pfam" id="PF00003">
    <property type="entry name" value="7tm_3"/>
    <property type="match status" value="1"/>
</dbReference>
<evidence type="ECO:0000256" key="7">
    <source>
        <dbReference type="ARBA" id="ARBA00023180"/>
    </source>
</evidence>
<keyword evidence="16" id="KW-1185">Reference proteome</keyword>
<dbReference type="PANTHER" id="PTHR10519:SF20">
    <property type="entry name" value="G-PROTEIN COUPLED RECEPTOR 156-RELATED"/>
    <property type="match status" value="1"/>
</dbReference>